<dbReference type="PANTHER" id="PTHR47676">
    <property type="entry name" value="OS01G0225100 PROTEIN"/>
    <property type="match status" value="1"/>
</dbReference>
<accession>A0A2U1LK81</accession>
<evidence type="ECO:0000256" key="1">
    <source>
        <dbReference type="SAM" id="SignalP"/>
    </source>
</evidence>
<reference evidence="2 3" key="1">
    <citation type="journal article" date="2018" name="Mol. Plant">
        <title>The genome of Artemisia annua provides insight into the evolution of Asteraceae family and artemisinin biosynthesis.</title>
        <authorList>
            <person name="Shen Q."/>
            <person name="Zhang L."/>
            <person name="Liao Z."/>
            <person name="Wang S."/>
            <person name="Yan T."/>
            <person name="Shi P."/>
            <person name="Liu M."/>
            <person name="Fu X."/>
            <person name="Pan Q."/>
            <person name="Wang Y."/>
            <person name="Lv Z."/>
            <person name="Lu X."/>
            <person name="Zhang F."/>
            <person name="Jiang W."/>
            <person name="Ma Y."/>
            <person name="Chen M."/>
            <person name="Hao X."/>
            <person name="Li L."/>
            <person name="Tang Y."/>
            <person name="Lv G."/>
            <person name="Zhou Y."/>
            <person name="Sun X."/>
            <person name="Brodelius P.E."/>
            <person name="Rose J.K.C."/>
            <person name="Tang K."/>
        </authorList>
    </citation>
    <scope>NUCLEOTIDE SEQUENCE [LARGE SCALE GENOMIC DNA]</scope>
    <source>
        <strain evidence="3">cv. Huhao1</strain>
        <tissue evidence="2">Leaf</tissue>
    </source>
</reference>
<proteinExistence type="predicted"/>
<evidence type="ECO:0000313" key="2">
    <source>
        <dbReference type="EMBL" id="PWA49407.1"/>
    </source>
</evidence>
<dbReference type="AlphaFoldDB" id="A0A2U1LK81"/>
<dbReference type="PANTHER" id="PTHR47676:SF1">
    <property type="entry name" value="SMR DOMAIN-CONTAINING PROTEIN"/>
    <property type="match status" value="1"/>
</dbReference>
<dbReference type="Gene3D" id="3.30.1370.110">
    <property type="match status" value="1"/>
</dbReference>
<dbReference type="STRING" id="35608.A0A2U1LK81"/>
<name>A0A2U1LK81_ARTAN</name>
<sequence length="79" mass="8918">MQLLKLHLLFGACVRSVRLFRVITRCGSHGVGKSNLKQSVINLLESENINWNEENRGTLLIKLNGQREFSFLDSGSDSE</sequence>
<gene>
    <name evidence="2" type="ORF">CTI12_AA480360</name>
</gene>
<comment type="caution">
    <text evidence="2">The sequence shown here is derived from an EMBL/GenBank/DDBJ whole genome shotgun (WGS) entry which is preliminary data.</text>
</comment>
<dbReference type="SUPFAM" id="SSF160443">
    <property type="entry name" value="SMR domain-like"/>
    <property type="match status" value="1"/>
</dbReference>
<protein>
    <submittedName>
        <fullName evidence="2">Smr (Small MutS Related) domain-containing protein</fullName>
    </submittedName>
</protein>
<organism evidence="2 3">
    <name type="scientific">Artemisia annua</name>
    <name type="common">Sweet wormwood</name>
    <dbReference type="NCBI Taxonomy" id="35608"/>
    <lineage>
        <taxon>Eukaryota</taxon>
        <taxon>Viridiplantae</taxon>
        <taxon>Streptophyta</taxon>
        <taxon>Embryophyta</taxon>
        <taxon>Tracheophyta</taxon>
        <taxon>Spermatophyta</taxon>
        <taxon>Magnoliopsida</taxon>
        <taxon>eudicotyledons</taxon>
        <taxon>Gunneridae</taxon>
        <taxon>Pentapetalae</taxon>
        <taxon>asterids</taxon>
        <taxon>campanulids</taxon>
        <taxon>Asterales</taxon>
        <taxon>Asteraceae</taxon>
        <taxon>Asteroideae</taxon>
        <taxon>Anthemideae</taxon>
        <taxon>Artemisiinae</taxon>
        <taxon>Artemisia</taxon>
    </lineage>
</organism>
<keyword evidence="1" id="KW-0732">Signal</keyword>
<dbReference type="Proteomes" id="UP000245207">
    <property type="component" value="Unassembled WGS sequence"/>
</dbReference>
<feature type="chain" id="PRO_5015495542" evidence="1">
    <location>
        <begin position="20"/>
        <end position="79"/>
    </location>
</feature>
<keyword evidence="3" id="KW-1185">Reference proteome</keyword>
<dbReference type="InterPro" id="IPR036063">
    <property type="entry name" value="Smr_dom_sf"/>
</dbReference>
<dbReference type="EMBL" id="PKPP01008946">
    <property type="protein sequence ID" value="PWA49407.1"/>
    <property type="molecule type" value="Genomic_DNA"/>
</dbReference>
<dbReference type="InterPro" id="IPR055319">
    <property type="entry name" value="At5g58720-like"/>
</dbReference>
<dbReference type="OrthoDB" id="3231855at2759"/>
<evidence type="ECO:0000313" key="3">
    <source>
        <dbReference type="Proteomes" id="UP000245207"/>
    </source>
</evidence>
<feature type="signal peptide" evidence="1">
    <location>
        <begin position="1"/>
        <end position="19"/>
    </location>
</feature>